<dbReference type="Proteomes" id="UP000184111">
    <property type="component" value="Unassembled WGS sequence"/>
</dbReference>
<gene>
    <name evidence="2" type="ORF">SAMN05216499_109210</name>
</gene>
<evidence type="ECO:0000313" key="3">
    <source>
        <dbReference type="Proteomes" id="UP000184111"/>
    </source>
</evidence>
<feature type="region of interest" description="Disordered" evidence="1">
    <location>
        <begin position="27"/>
        <end position="46"/>
    </location>
</feature>
<protein>
    <submittedName>
        <fullName evidence="2">Uncharacterized protein</fullName>
    </submittedName>
</protein>
<dbReference type="STRING" id="310782.SAMN05216499_109210"/>
<dbReference type="AlphaFoldDB" id="A0A1M7HAG3"/>
<sequence length="46" mass="4640">MNSENVVLTRVHLDTAPETVVLSLAGAASAAAPKPADGEGAEHVEN</sequence>
<reference evidence="2 3" key="1">
    <citation type="submission" date="2016-11" db="EMBL/GenBank/DDBJ databases">
        <authorList>
            <person name="Jaros S."/>
            <person name="Januszkiewicz K."/>
            <person name="Wedrychowicz H."/>
        </authorList>
    </citation>
    <scope>NUCLEOTIDE SEQUENCE [LARGE SCALE GENOMIC DNA]</scope>
    <source>
        <strain evidence="2 3">CGMCC 4.2025</strain>
    </source>
</reference>
<keyword evidence="3" id="KW-1185">Reference proteome</keyword>
<dbReference type="EMBL" id="FRBI01000009">
    <property type="protein sequence ID" value="SHM25425.1"/>
    <property type="molecule type" value="Genomic_DNA"/>
</dbReference>
<feature type="compositionally biased region" description="Basic and acidic residues" evidence="1">
    <location>
        <begin position="36"/>
        <end position="46"/>
    </location>
</feature>
<dbReference type="RefSeq" id="WP_159450265.1">
    <property type="nucleotide sequence ID" value="NZ_FRBI01000009.1"/>
</dbReference>
<proteinExistence type="predicted"/>
<name>A0A1M7HAG3_9ACTN</name>
<evidence type="ECO:0000256" key="1">
    <source>
        <dbReference type="SAM" id="MobiDB-lite"/>
    </source>
</evidence>
<accession>A0A1M7HAG3</accession>
<organism evidence="2 3">
    <name type="scientific">Actinacidiphila paucisporea</name>
    <dbReference type="NCBI Taxonomy" id="310782"/>
    <lineage>
        <taxon>Bacteria</taxon>
        <taxon>Bacillati</taxon>
        <taxon>Actinomycetota</taxon>
        <taxon>Actinomycetes</taxon>
        <taxon>Kitasatosporales</taxon>
        <taxon>Streptomycetaceae</taxon>
        <taxon>Actinacidiphila</taxon>
    </lineage>
</organism>
<evidence type="ECO:0000313" key="2">
    <source>
        <dbReference type="EMBL" id="SHM25425.1"/>
    </source>
</evidence>